<dbReference type="PRINTS" id="PR00344">
    <property type="entry name" value="BCTRLSENSOR"/>
</dbReference>
<dbReference type="Gene3D" id="3.30.565.10">
    <property type="entry name" value="Histidine kinase-like ATPase, C-terminal domain"/>
    <property type="match status" value="1"/>
</dbReference>
<dbReference type="PROSITE" id="PS01124">
    <property type="entry name" value="HTH_ARAC_FAMILY_2"/>
    <property type="match status" value="1"/>
</dbReference>
<dbReference type="Gene3D" id="1.10.287.130">
    <property type="match status" value="1"/>
</dbReference>
<evidence type="ECO:0000256" key="8">
    <source>
        <dbReference type="ARBA" id="ARBA00023012"/>
    </source>
</evidence>
<dbReference type="Pfam" id="PF00072">
    <property type="entry name" value="Response_reg"/>
    <property type="match status" value="1"/>
</dbReference>
<dbReference type="Pfam" id="PF12833">
    <property type="entry name" value="HTH_18"/>
    <property type="match status" value="1"/>
</dbReference>
<accession>A0A937JXY2</accession>
<dbReference type="Gene3D" id="1.10.10.60">
    <property type="entry name" value="Homeodomain-like"/>
    <property type="match status" value="1"/>
</dbReference>
<dbReference type="GO" id="GO:0003700">
    <property type="term" value="F:DNA-binding transcription factor activity"/>
    <property type="evidence" value="ECO:0007669"/>
    <property type="project" value="InterPro"/>
</dbReference>
<dbReference type="SMART" id="SM00342">
    <property type="entry name" value="HTH_ARAC"/>
    <property type="match status" value="1"/>
</dbReference>
<name>A0A937JXY2_9BACT</name>
<keyword evidence="13" id="KW-1133">Transmembrane helix</keyword>
<dbReference type="FunFam" id="3.30.565.10:FF:000037">
    <property type="entry name" value="Hybrid sensor histidine kinase/response regulator"/>
    <property type="match status" value="1"/>
</dbReference>
<evidence type="ECO:0000256" key="1">
    <source>
        <dbReference type="ARBA" id="ARBA00000085"/>
    </source>
</evidence>
<dbReference type="SMART" id="SM00448">
    <property type="entry name" value="REC"/>
    <property type="match status" value="1"/>
</dbReference>
<dbReference type="PANTHER" id="PTHR43547">
    <property type="entry name" value="TWO-COMPONENT HISTIDINE KINASE"/>
    <property type="match status" value="1"/>
</dbReference>
<feature type="transmembrane region" description="Helical" evidence="13">
    <location>
        <begin position="762"/>
        <end position="786"/>
    </location>
</feature>
<evidence type="ECO:0000259" key="15">
    <source>
        <dbReference type="PROSITE" id="PS50109"/>
    </source>
</evidence>
<dbReference type="CDD" id="cd00082">
    <property type="entry name" value="HisKA"/>
    <property type="match status" value="1"/>
</dbReference>
<dbReference type="FunFam" id="1.10.287.130:FF:000045">
    <property type="entry name" value="Two-component system sensor histidine kinase/response regulator"/>
    <property type="match status" value="1"/>
</dbReference>
<keyword evidence="13" id="KW-0472">Membrane</keyword>
<evidence type="ECO:0000313" key="17">
    <source>
        <dbReference type="EMBL" id="MBL3655913.1"/>
    </source>
</evidence>
<dbReference type="EC" id="2.7.13.3" evidence="2"/>
<dbReference type="SUPFAM" id="SSF47384">
    <property type="entry name" value="Homodimeric domain of signal transducing histidine kinase"/>
    <property type="match status" value="1"/>
</dbReference>
<dbReference type="InterPro" id="IPR001789">
    <property type="entry name" value="Sig_transdc_resp-reg_receiver"/>
</dbReference>
<dbReference type="FunFam" id="2.60.40.10:FF:000791">
    <property type="entry name" value="Two-component system sensor histidine kinase/response regulator"/>
    <property type="match status" value="1"/>
</dbReference>
<keyword evidence="3 12" id="KW-0597">Phosphoprotein</keyword>
<dbReference type="InterPro" id="IPR036890">
    <property type="entry name" value="HATPase_C_sf"/>
</dbReference>
<dbReference type="GO" id="GO:0005524">
    <property type="term" value="F:ATP binding"/>
    <property type="evidence" value="ECO:0007669"/>
    <property type="project" value="UniProtKB-KW"/>
</dbReference>
<dbReference type="Gene3D" id="2.130.10.10">
    <property type="entry name" value="YVTN repeat-like/Quinoprotein amine dehydrogenase"/>
    <property type="match status" value="2"/>
</dbReference>
<dbReference type="Pfam" id="PF02518">
    <property type="entry name" value="HATPase_c"/>
    <property type="match status" value="1"/>
</dbReference>
<evidence type="ECO:0000259" key="14">
    <source>
        <dbReference type="PROSITE" id="PS01124"/>
    </source>
</evidence>
<dbReference type="SUPFAM" id="SSF52172">
    <property type="entry name" value="CheY-like"/>
    <property type="match status" value="1"/>
</dbReference>
<evidence type="ECO:0000256" key="7">
    <source>
        <dbReference type="ARBA" id="ARBA00022840"/>
    </source>
</evidence>
<evidence type="ECO:0000256" key="5">
    <source>
        <dbReference type="ARBA" id="ARBA00022741"/>
    </source>
</evidence>
<dbReference type="RefSeq" id="WP_202243587.1">
    <property type="nucleotide sequence ID" value="NZ_JAESIY010000003.1"/>
</dbReference>
<keyword evidence="4" id="KW-0808">Transferase</keyword>
<dbReference type="InterPro" id="IPR015943">
    <property type="entry name" value="WD40/YVTN_repeat-like_dom_sf"/>
</dbReference>
<dbReference type="SUPFAM" id="SSF63829">
    <property type="entry name" value="Calcium-dependent phosphotriesterase"/>
    <property type="match status" value="2"/>
</dbReference>
<organism evidence="17 18">
    <name type="scientific">Fulvivirga sediminis</name>
    <dbReference type="NCBI Taxonomy" id="2803949"/>
    <lineage>
        <taxon>Bacteria</taxon>
        <taxon>Pseudomonadati</taxon>
        <taxon>Bacteroidota</taxon>
        <taxon>Cytophagia</taxon>
        <taxon>Cytophagales</taxon>
        <taxon>Fulvivirgaceae</taxon>
        <taxon>Fulvivirga</taxon>
    </lineage>
</organism>
<keyword evidence="8" id="KW-0902">Two-component regulatory system</keyword>
<dbReference type="EMBL" id="JAESIY010000003">
    <property type="protein sequence ID" value="MBL3655913.1"/>
    <property type="molecule type" value="Genomic_DNA"/>
</dbReference>
<comment type="caution">
    <text evidence="17">The sequence shown here is derived from an EMBL/GenBank/DDBJ whole genome shotgun (WGS) entry which is preliminary data.</text>
</comment>
<dbReference type="Pfam" id="PF07495">
    <property type="entry name" value="Y_Y_Y"/>
    <property type="match status" value="1"/>
</dbReference>
<keyword evidence="13" id="KW-0812">Transmembrane</keyword>
<feature type="domain" description="HTH araC/xylS-type" evidence="14">
    <location>
        <begin position="1231"/>
        <end position="1330"/>
    </location>
</feature>
<dbReference type="InterPro" id="IPR013783">
    <property type="entry name" value="Ig-like_fold"/>
</dbReference>
<dbReference type="InterPro" id="IPR004358">
    <property type="entry name" value="Sig_transdc_His_kin-like_C"/>
</dbReference>
<feature type="domain" description="Response regulatory" evidence="16">
    <location>
        <begin position="1084"/>
        <end position="1199"/>
    </location>
</feature>
<evidence type="ECO:0000256" key="12">
    <source>
        <dbReference type="PROSITE-ProRule" id="PRU00169"/>
    </source>
</evidence>
<dbReference type="GO" id="GO:0043565">
    <property type="term" value="F:sequence-specific DNA binding"/>
    <property type="evidence" value="ECO:0007669"/>
    <property type="project" value="InterPro"/>
</dbReference>
<evidence type="ECO:0000256" key="13">
    <source>
        <dbReference type="SAM" id="Phobius"/>
    </source>
</evidence>
<evidence type="ECO:0000256" key="3">
    <source>
        <dbReference type="ARBA" id="ARBA00022553"/>
    </source>
</evidence>
<dbReference type="InterPro" id="IPR036097">
    <property type="entry name" value="HisK_dim/P_sf"/>
</dbReference>
<dbReference type="Gene3D" id="2.60.40.10">
    <property type="entry name" value="Immunoglobulins"/>
    <property type="match status" value="1"/>
</dbReference>
<evidence type="ECO:0000256" key="10">
    <source>
        <dbReference type="ARBA" id="ARBA00023125"/>
    </source>
</evidence>
<keyword evidence="6" id="KW-0418">Kinase</keyword>
<dbReference type="SUPFAM" id="SSF46689">
    <property type="entry name" value="Homeodomain-like"/>
    <property type="match status" value="1"/>
</dbReference>
<evidence type="ECO:0000256" key="4">
    <source>
        <dbReference type="ARBA" id="ARBA00022679"/>
    </source>
</evidence>
<proteinExistence type="predicted"/>
<keyword evidence="9" id="KW-0805">Transcription regulation</keyword>
<sequence length="1333" mass="151038">MAVILSLSWSGMAQEMKPDLKFVHYSSQEGLPSSYVKDIVEDKYGFIWLANRENVCRFDGYNFKTFPAYNEQGAEFKLRTNALLITSDSVVLCKAMDNSYYYFSQKDEVFKPYNNFNRLGVFDEVIPAVDGGFWVLKDQRVFHLKEKAQELAELSHYYPDLDMSKISATRVVAKGGKLAIAGDHSDIVIAEKGGVSYYNLPFGNNIAAFYFDNYNNLWVGCHQNGLCRIDLDTHSLEFFSSNAEDGLHLPHNMVHCLQEDAQGRLWMGTEGGLCLWTPEKQIFAYYKHDLKESEGLSSNPIYTAFRDRSDNIWLGTYFSGVNLWNKGSNFFNMLPSGICDRCLRGNAVSSLTEDCHGNIWIGLEDIGLNVLNKRTGLIKNYPIENGTHQGLSYGNIHDLYFADKNELWIATYTGGINILNTETGHFEYINTSNSTLMANNIYALEGKGDSIFIATSNGVNIYKRSTAELQPFFPDIFQGMMVESITLTNEHVWFSTREAIYSYSFRKNKVKKLNKIDLHGINFVKSDSRGRLWVGDSFSGLYCYTEQNDEVYSFNEHHNGFGNWFYGLQEGDNDHIWASTDEGLVRFNLIDSTSTAFNNDSGVPFSQFNYRAAFKDSDGIIYFGSNQGLIYFDESKSDLLNECPGKVAFTGFALFNESVFPGKEASPLNESINLTEKIELDYEQNVFTLEFSVKNYGNKGRGHYAYYLEGFENGYNYAGSRNFASYTNLSPGEYTFKVKASLNNVNWDSPVTEMKIVVKPPFWMSGWGYTLFAFAIIMVLVMIYWVGARIQKSKTMVEVERKEHMHAVELNKIKLEFFTNVSHELRTPLTLIIGPLSKLLSDAKVSPSVKERLSAIDLNARRLLKLLNQLLEFRKIESGTMALKVSKARINDLMENLEQSFINTAKENQIALSFDCSKANQEIWFDQSKVEKVLINLISNAFKFTDHNGAIAVRAEVKDTQLILSVEDTGKGMEQHVVNRIFEAFYQAEREDVGVKKYYGSGIGLAFVHSLVELHKGSIQVKSTPNVGTVFIVQIPIDMESYSQNEIRSSEYVPNLVPGSLIVSSPIIEETSAEQQSENDKRPTILVVEDNSELIEFISRTLSEHYQVLKAGNGAEGLKVLEEEQVDLILSDVMMPLMDGLEFTSKVKGNIETSHIPVMLLTAKGGPENMFEGMKTGADYYIEKPFMAHILEYNIFNALNTRRNLIKRFKSDALMPVAELTHSDADKEFLNKLTAIIKENIDKPSLDVGFLMNEIGLSRSMLHIKLKKITDNSATEFINMVRLKEALKLMVDSGCNVSEAAYRTGFSSPTYFSRRFKQYYGQTPRDFLQKEPS</sequence>
<dbReference type="InterPro" id="IPR011110">
    <property type="entry name" value="Reg_prop"/>
</dbReference>
<dbReference type="PROSITE" id="PS50110">
    <property type="entry name" value="RESPONSE_REGULATORY"/>
    <property type="match status" value="1"/>
</dbReference>
<protein>
    <recommendedName>
        <fullName evidence="2">histidine kinase</fullName>
        <ecNumber evidence="2">2.7.13.3</ecNumber>
    </recommendedName>
</protein>
<feature type="modified residue" description="4-aspartylphosphate" evidence="12">
    <location>
        <position position="1132"/>
    </location>
</feature>
<dbReference type="PANTHER" id="PTHR43547:SF2">
    <property type="entry name" value="HYBRID SIGNAL TRANSDUCTION HISTIDINE KINASE C"/>
    <property type="match status" value="1"/>
</dbReference>
<evidence type="ECO:0000256" key="11">
    <source>
        <dbReference type="ARBA" id="ARBA00023163"/>
    </source>
</evidence>
<keyword evidence="11" id="KW-0804">Transcription</keyword>
<dbReference type="GO" id="GO:0000155">
    <property type="term" value="F:phosphorelay sensor kinase activity"/>
    <property type="evidence" value="ECO:0007669"/>
    <property type="project" value="InterPro"/>
</dbReference>
<evidence type="ECO:0000256" key="6">
    <source>
        <dbReference type="ARBA" id="ARBA00022777"/>
    </source>
</evidence>
<dbReference type="InterPro" id="IPR011123">
    <property type="entry name" value="Y_Y_Y"/>
</dbReference>
<dbReference type="InterPro" id="IPR003594">
    <property type="entry name" value="HATPase_dom"/>
</dbReference>
<dbReference type="SUPFAM" id="SSF55874">
    <property type="entry name" value="ATPase domain of HSP90 chaperone/DNA topoisomerase II/histidine kinase"/>
    <property type="match status" value="1"/>
</dbReference>
<keyword evidence="10" id="KW-0238">DNA-binding</keyword>
<reference evidence="17" key="1">
    <citation type="submission" date="2021-01" db="EMBL/GenBank/DDBJ databases">
        <title>Fulvivirga kasyanovii gen. nov., sp nov., a novel member of the phylum Bacteroidetes isolated from seawater in a mussel farm.</title>
        <authorList>
            <person name="Zhao L.-H."/>
            <person name="Wang Z.-J."/>
        </authorList>
    </citation>
    <scope>NUCLEOTIDE SEQUENCE</scope>
    <source>
        <strain evidence="17">2943</strain>
    </source>
</reference>
<keyword evidence="7" id="KW-0067">ATP-binding</keyword>
<dbReference type="InterPro" id="IPR003661">
    <property type="entry name" value="HisK_dim/P_dom"/>
</dbReference>
<evidence type="ECO:0000256" key="2">
    <source>
        <dbReference type="ARBA" id="ARBA00012438"/>
    </source>
</evidence>
<dbReference type="InterPro" id="IPR005467">
    <property type="entry name" value="His_kinase_dom"/>
</dbReference>
<evidence type="ECO:0000313" key="18">
    <source>
        <dbReference type="Proteomes" id="UP000659388"/>
    </source>
</evidence>
<gene>
    <name evidence="17" type="ORF">JL102_07210</name>
</gene>
<feature type="domain" description="Histidine kinase" evidence="15">
    <location>
        <begin position="820"/>
        <end position="1039"/>
    </location>
</feature>
<dbReference type="PROSITE" id="PS00041">
    <property type="entry name" value="HTH_ARAC_FAMILY_1"/>
    <property type="match status" value="1"/>
</dbReference>
<dbReference type="PROSITE" id="PS50109">
    <property type="entry name" value="HIS_KIN"/>
    <property type="match status" value="1"/>
</dbReference>
<keyword evidence="18" id="KW-1185">Reference proteome</keyword>
<dbReference type="InterPro" id="IPR018062">
    <property type="entry name" value="HTH_AraC-typ_CS"/>
</dbReference>
<evidence type="ECO:0000256" key="9">
    <source>
        <dbReference type="ARBA" id="ARBA00023015"/>
    </source>
</evidence>
<dbReference type="InterPro" id="IPR009057">
    <property type="entry name" value="Homeodomain-like_sf"/>
</dbReference>
<dbReference type="SMART" id="SM00387">
    <property type="entry name" value="HATPase_c"/>
    <property type="match status" value="1"/>
</dbReference>
<dbReference type="Pfam" id="PF07494">
    <property type="entry name" value="Reg_prop"/>
    <property type="match status" value="3"/>
</dbReference>
<dbReference type="Pfam" id="PF00512">
    <property type="entry name" value="HisKA"/>
    <property type="match status" value="1"/>
</dbReference>
<dbReference type="Proteomes" id="UP000659388">
    <property type="component" value="Unassembled WGS sequence"/>
</dbReference>
<dbReference type="InterPro" id="IPR018060">
    <property type="entry name" value="HTH_AraC"/>
</dbReference>
<dbReference type="Gene3D" id="3.40.50.2300">
    <property type="match status" value="1"/>
</dbReference>
<dbReference type="InterPro" id="IPR011006">
    <property type="entry name" value="CheY-like_superfamily"/>
</dbReference>
<evidence type="ECO:0000259" key="16">
    <source>
        <dbReference type="PROSITE" id="PS50110"/>
    </source>
</evidence>
<comment type="catalytic activity">
    <reaction evidence="1">
        <text>ATP + protein L-histidine = ADP + protein N-phospho-L-histidine.</text>
        <dbReference type="EC" id="2.7.13.3"/>
    </reaction>
</comment>
<keyword evidence="5" id="KW-0547">Nucleotide-binding</keyword>
<dbReference type="SMART" id="SM00388">
    <property type="entry name" value="HisKA"/>
    <property type="match status" value="1"/>
</dbReference>